<evidence type="ECO:0000313" key="2">
    <source>
        <dbReference type="EMBL" id="KAJ7695845.1"/>
    </source>
</evidence>
<evidence type="ECO:0000256" key="1">
    <source>
        <dbReference type="SAM" id="SignalP"/>
    </source>
</evidence>
<feature type="signal peptide" evidence="1">
    <location>
        <begin position="1"/>
        <end position="20"/>
    </location>
</feature>
<gene>
    <name evidence="3" type="ORF">B0H16DRAFT_1687776</name>
    <name evidence="2" type="ORF">B0H16DRAFT_1706490</name>
</gene>
<proteinExistence type="predicted"/>
<evidence type="ECO:0000313" key="3">
    <source>
        <dbReference type="EMBL" id="KAJ7764392.1"/>
    </source>
</evidence>
<evidence type="ECO:0000313" key="4">
    <source>
        <dbReference type="Proteomes" id="UP001215598"/>
    </source>
</evidence>
<name>A0AAD7DNX9_9AGAR</name>
<comment type="caution">
    <text evidence="2">The sequence shown here is derived from an EMBL/GenBank/DDBJ whole genome shotgun (WGS) entry which is preliminary data.</text>
</comment>
<keyword evidence="4" id="KW-1185">Reference proteome</keyword>
<sequence length="299" mass="31035">MHLSPALAFSILTALSGVLAARSLPLRSFHSPLMHPQDDKFILPAASISFITTRTANVTAPGPGTANMKGKLKPFRNGAVKTNTNSTPHTLNPEDGNDTWFIAKQPNGSYSVTCSLNGMPQVLISDLTVLLKGIIVRANAVGTAPLPIDATDWDINLVSFNQIPPSGTFDLIFNVCHLFSPLGHRGELSLDRCLTRDPGPTGSVSIQPKGNGAEEFEWVFDFIPIPIAGEDPTAAAAAAKTVNKEGTADDDAIAENEVKDVEAAAGTVVNATKAAVGTVVGDAGGFAKGAGALKGLGLS</sequence>
<protein>
    <submittedName>
        <fullName evidence="2">Uncharacterized protein</fullName>
    </submittedName>
</protein>
<dbReference type="AlphaFoldDB" id="A0AAD7DNX9"/>
<dbReference type="Proteomes" id="UP001215598">
    <property type="component" value="Unassembled WGS sequence"/>
</dbReference>
<reference evidence="2" key="1">
    <citation type="submission" date="2023-03" db="EMBL/GenBank/DDBJ databases">
        <title>Massive genome expansion in bonnet fungi (Mycena s.s.) driven by repeated elements and novel gene families across ecological guilds.</title>
        <authorList>
            <consortium name="Lawrence Berkeley National Laboratory"/>
            <person name="Harder C.B."/>
            <person name="Miyauchi S."/>
            <person name="Viragh M."/>
            <person name="Kuo A."/>
            <person name="Thoen E."/>
            <person name="Andreopoulos B."/>
            <person name="Lu D."/>
            <person name="Skrede I."/>
            <person name="Drula E."/>
            <person name="Henrissat B."/>
            <person name="Morin E."/>
            <person name="Kohler A."/>
            <person name="Barry K."/>
            <person name="LaButti K."/>
            <person name="Morin E."/>
            <person name="Salamov A."/>
            <person name="Lipzen A."/>
            <person name="Mereny Z."/>
            <person name="Hegedus B."/>
            <person name="Baldrian P."/>
            <person name="Stursova M."/>
            <person name="Weitz H."/>
            <person name="Taylor A."/>
            <person name="Grigoriev I.V."/>
            <person name="Nagy L.G."/>
            <person name="Martin F."/>
            <person name="Kauserud H."/>
        </authorList>
    </citation>
    <scope>NUCLEOTIDE SEQUENCE</scope>
    <source>
        <strain evidence="2">CBHHK182m</strain>
    </source>
</reference>
<dbReference type="EMBL" id="JARKIB010000028">
    <property type="protein sequence ID" value="KAJ7764392.1"/>
    <property type="molecule type" value="Genomic_DNA"/>
</dbReference>
<accession>A0AAD7DNX9</accession>
<keyword evidence="1" id="KW-0732">Signal</keyword>
<dbReference type="EMBL" id="JARKIB010000643">
    <property type="protein sequence ID" value="KAJ7695845.1"/>
    <property type="molecule type" value="Genomic_DNA"/>
</dbReference>
<organism evidence="2 4">
    <name type="scientific">Mycena metata</name>
    <dbReference type="NCBI Taxonomy" id="1033252"/>
    <lineage>
        <taxon>Eukaryota</taxon>
        <taxon>Fungi</taxon>
        <taxon>Dikarya</taxon>
        <taxon>Basidiomycota</taxon>
        <taxon>Agaricomycotina</taxon>
        <taxon>Agaricomycetes</taxon>
        <taxon>Agaricomycetidae</taxon>
        <taxon>Agaricales</taxon>
        <taxon>Marasmiineae</taxon>
        <taxon>Mycenaceae</taxon>
        <taxon>Mycena</taxon>
    </lineage>
</organism>
<feature type="chain" id="PRO_5042441858" evidence="1">
    <location>
        <begin position="21"/>
        <end position="299"/>
    </location>
</feature>